<dbReference type="InterPro" id="IPR029058">
    <property type="entry name" value="AB_hydrolase_fold"/>
</dbReference>
<dbReference type="Proteomes" id="UP001230807">
    <property type="component" value="Unassembled WGS sequence"/>
</dbReference>
<dbReference type="RefSeq" id="WP_214834851.1">
    <property type="nucleotide sequence ID" value="NZ_JASWER010000003.1"/>
</dbReference>
<evidence type="ECO:0008006" key="3">
    <source>
        <dbReference type="Google" id="ProtNLM"/>
    </source>
</evidence>
<dbReference type="Gene3D" id="3.40.50.1820">
    <property type="entry name" value="alpha/beta hydrolase"/>
    <property type="match status" value="1"/>
</dbReference>
<evidence type="ECO:0000313" key="2">
    <source>
        <dbReference type="Proteomes" id="UP001230807"/>
    </source>
</evidence>
<gene>
    <name evidence="1" type="ORF">QR695_05575</name>
</gene>
<keyword evidence="2" id="KW-1185">Reference proteome</keyword>
<evidence type="ECO:0000313" key="1">
    <source>
        <dbReference type="EMBL" id="MDL5376472.1"/>
    </source>
</evidence>
<proteinExistence type="predicted"/>
<dbReference type="EMBL" id="JASWER010000003">
    <property type="protein sequence ID" value="MDL5376472.1"/>
    <property type="molecule type" value="Genomic_DNA"/>
</dbReference>
<organism evidence="1 2">
    <name type="scientific">Exiguobacterium mexicanum</name>
    <dbReference type="NCBI Taxonomy" id="340146"/>
    <lineage>
        <taxon>Bacteria</taxon>
        <taxon>Bacillati</taxon>
        <taxon>Bacillota</taxon>
        <taxon>Bacilli</taxon>
        <taxon>Bacillales</taxon>
        <taxon>Bacillales Family XII. Incertae Sedis</taxon>
        <taxon>Exiguobacterium</taxon>
    </lineage>
</organism>
<sequence length="415" mass="48818">MSDQKLKSLFDQELAEIREWKADSQKKAKFTLLEWDSRGTYYLYEIQINEQFSFQWLSTIELDLERYPSVKSCKNITLNGKSLWDDFVFNQFIRHMHEENMLQQLIFVFPTEFEDKLFEWKYKYYPGMKTLSGTGEAIQSFLNQETIFSSFQGENVYFADRAIRYVFQPHEGSQQMLVVFSAMSPDEVARYNYLKVLQDEPCHRLFILDDFGQRGTFNIGVDGNHEIETSVVSLLHAISRESGVGFERMIALGTSKAGGIATLFALKYHFEGLIVGGSVYQIGDWMLENDEERKLMRLTMTPSAYEKNIDLQRAYLNQLIYQIDFRSKPKTKIFIQTIENDPYRKGVIEPFLEYLDLKQVPYEFDIYPGKRHNLLGESYPKYLRQVLALHFYKNKASQKDVKKNSLWKLVLDCFK</sequence>
<dbReference type="SUPFAM" id="SSF53474">
    <property type="entry name" value="alpha/beta-Hydrolases"/>
    <property type="match status" value="1"/>
</dbReference>
<accession>A0ABT7MMP6</accession>
<name>A0ABT7MMP6_9BACL</name>
<comment type="caution">
    <text evidence="1">The sequence shown here is derived from an EMBL/GenBank/DDBJ whole genome shotgun (WGS) entry which is preliminary data.</text>
</comment>
<protein>
    <recommendedName>
        <fullName evidence="3">Accessory Sec system protein Asp2</fullName>
    </recommendedName>
</protein>
<reference evidence="1 2" key="1">
    <citation type="submission" date="2023-06" db="EMBL/GenBank/DDBJ databases">
        <title>Influencing factors and mechanism of Cr(VI) reduction by facultative anaerobic Exiguobacterium sp. PY14.</title>
        <authorList>
            <person name="Zou L."/>
        </authorList>
    </citation>
    <scope>NUCLEOTIDE SEQUENCE [LARGE SCALE GENOMIC DNA]</scope>
    <source>
        <strain evidence="1 2">PY14</strain>
    </source>
</reference>